<dbReference type="Pfam" id="PF06996">
    <property type="entry name" value="T6SS_TssG"/>
    <property type="match status" value="1"/>
</dbReference>
<dbReference type="RefSeq" id="WP_322464683.1">
    <property type="nucleotide sequence ID" value="NZ_JAXOJX010000005.1"/>
</dbReference>
<dbReference type="PANTHER" id="PTHR35564:SF4">
    <property type="entry name" value="CYTOPLASMIC PROTEIN"/>
    <property type="match status" value="1"/>
</dbReference>
<keyword evidence="2" id="KW-1185">Reference proteome</keyword>
<dbReference type="InterPro" id="IPR010732">
    <property type="entry name" value="T6SS_TssG-like"/>
</dbReference>
<dbReference type="Proteomes" id="UP001293718">
    <property type="component" value="Unassembled WGS sequence"/>
</dbReference>
<organism evidence="1 2">
    <name type="scientific">Azohydromonas lata</name>
    <dbReference type="NCBI Taxonomy" id="45677"/>
    <lineage>
        <taxon>Bacteria</taxon>
        <taxon>Pseudomonadati</taxon>
        <taxon>Pseudomonadota</taxon>
        <taxon>Betaproteobacteria</taxon>
        <taxon>Burkholderiales</taxon>
        <taxon>Sphaerotilaceae</taxon>
        <taxon>Azohydromonas</taxon>
    </lineage>
</organism>
<dbReference type="PANTHER" id="PTHR35564">
    <property type="match status" value="1"/>
</dbReference>
<gene>
    <name evidence="1" type="primary">tssG</name>
    <name evidence="1" type="ORF">SM757_05400</name>
</gene>
<evidence type="ECO:0000313" key="1">
    <source>
        <dbReference type="EMBL" id="MDZ5456001.1"/>
    </source>
</evidence>
<evidence type="ECO:0000313" key="2">
    <source>
        <dbReference type="Proteomes" id="UP001293718"/>
    </source>
</evidence>
<reference evidence="1 2" key="1">
    <citation type="submission" date="2023-11" db="EMBL/GenBank/DDBJ databases">
        <title>Draft genome of Azohydromonas lata strain H1 (DSM1123), a polyhydroxyalkanoate producer.</title>
        <authorList>
            <person name="Traversa D."/>
            <person name="D'Addabbo P."/>
            <person name="Pazzani C."/>
            <person name="Manzari C."/>
            <person name="Chiara M."/>
            <person name="Scrascia M."/>
        </authorList>
    </citation>
    <scope>NUCLEOTIDE SEQUENCE [LARGE SCALE GENOMIC DNA]</scope>
    <source>
        <strain evidence="1 2">H1</strain>
    </source>
</reference>
<proteinExistence type="predicted"/>
<comment type="caution">
    <text evidence="1">The sequence shown here is derived from an EMBL/GenBank/DDBJ whole genome shotgun (WGS) entry which is preliminary data.</text>
</comment>
<accession>A0ABU5IA66</accession>
<dbReference type="EMBL" id="JAXOJX010000005">
    <property type="protein sequence ID" value="MDZ5456001.1"/>
    <property type="molecule type" value="Genomic_DNA"/>
</dbReference>
<dbReference type="NCBIfam" id="TIGR03347">
    <property type="entry name" value="VI_chp_1"/>
    <property type="match status" value="1"/>
</dbReference>
<sequence>MTPAPAAAALLSNPPVPRAVLSAALARLLRQPQAFEFHQAVRLATHWLDGQGAAQRPALRFRNGNSMAFPASELQALELELGPDGADGAPAALRRLSFTPAFMGLLGTAGALPSAYSEQLAAHEAQHRDPAARGFLDVFQHRAVSLFHGSWRKHRLPLQVETPGGGDRTLSLVLGLGGLASARPHPGAHGAVPSSVLAHYAGLLQRPAAGAAQLQRVLADCLGVPVRIRQFAGRWCVLPADSRCRLGDPQAVLAGGAVLGERTWQRELRLRLVLGPLEAAQHSGFLPNGAGALALRELLALSAGTSLEWEVRLRLHPPAVARARLGGAGGDGATRLGFNGFLLSQPSTAQREETVYELHTCAA</sequence>
<name>A0ABU5IA66_9BURK</name>
<protein>
    <submittedName>
        <fullName evidence="1">Type VI secretion system baseplate subunit TssG</fullName>
    </submittedName>
</protein>